<keyword evidence="3" id="KW-1185">Reference proteome</keyword>
<proteinExistence type="predicted"/>
<dbReference type="EMBL" id="FOPM01000011">
    <property type="protein sequence ID" value="SFG79919.1"/>
    <property type="molecule type" value="Genomic_DNA"/>
</dbReference>
<reference evidence="3" key="1">
    <citation type="submission" date="2016-10" db="EMBL/GenBank/DDBJ databases">
        <authorList>
            <person name="Varghese N."/>
            <person name="Submissions S."/>
        </authorList>
    </citation>
    <scope>NUCLEOTIDE SEQUENCE [LARGE SCALE GENOMIC DNA]</scope>
    <source>
        <strain evidence="3">Gh-105</strain>
    </source>
</reference>
<dbReference type="InterPro" id="IPR021760">
    <property type="entry name" value="RepC_C"/>
</dbReference>
<dbReference type="Proteomes" id="UP000199229">
    <property type="component" value="Unassembled WGS sequence"/>
</dbReference>
<evidence type="ECO:0000313" key="3">
    <source>
        <dbReference type="Proteomes" id="UP000199229"/>
    </source>
</evidence>
<evidence type="ECO:0000259" key="1">
    <source>
        <dbReference type="Pfam" id="PF11800"/>
    </source>
</evidence>
<organism evidence="2 3">
    <name type="scientific">Methylobacterium gossipiicola</name>
    <dbReference type="NCBI Taxonomy" id="582675"/>
    <lineage>
        <taxon>Bacteria</taxon>
        <taxon>Pseudomonadati</taxon>
        <taxon>Pseudomonadota</taxon>
        <taxon>Alphaproteobacteria</taxon>
        <taxon>Hyphomicrobiales</taxon>
        <taxon>Methylobacteriaceae</taxon>
        <taxon>Methylobacterium</taxon>
    </lineage>
</organism>
<dbReference type="STRING" id="582675.SAMN05192565_111137"/>
<dbReference type="Pfam" id="PF11800">
    <property type="entry name" value="RP-C_C"/>
    <property type="match status" value="1"/>
</dbReference>
<sequence>MGEDAAAVTIAAILERQEQITSPGGYLRTLTDRKRAGTYSLGPVLQALNRARLAQLAPHGFSGPLARSTGSTAPVQP</sequence>
<evidence type="ECO:0000313" key="2">
    <source>
        <dbReference type="EMBL" id="SFG79919.1"/>
    </source>
</evidence>
<feature type="domain" description="Plasmid replication protein C C-terminal" evidence="1">
    <location>
        <begin position="1"/>
        <end position="50"/>
    </location>
</feature>
<gene>
    <name evidence="2" type="ORF">SAMN05192565_111137</name>
</gene>
<protein>
    <submittedName>
        <fullName evidence="2">Replication initiation protein RepC</fullName>
    </submittedName>
</protein>
<accession>A0A1I2UUM0</accession>
<name>A0A1I2UUM0_9HYPH</name>
<dbReference type="AlphaFoldDB" id="A0A1I2UUM0"/>